<name>A0A493T960_ANAPP</name>
<dbReference type="Gene3D" id="3.30.720.170">
    <property type="entry name" value="Perilipin, alpha-beta domain"/>
    <property type="match status" value="1"/>
</dbReference>
<evidence type="ECO:0000313" key="6">
    <source>
        <dbReference type="Proteomes" id="UP000016666"/>
    </source>
</evidence>
<dbReference type="STRING" id="8840.ENSAPLP00000022392"/>
<feature type="compositionally biased region" description="Low complexity" evidence="4">
    <location>
        <begin position="498"/>
        <end position="507"/>
    </location>
</feature>
<dbReference type="PANTHER" id="PTHR14024">
    <property type="entry name" value="PERILIPIN"/>
    <property type="match status" value="1"/>
</dbReference>
<keyword evidence="3" id="KW-0551">Lipid droplet</keyword>
<feature type="compositionally biased region" description="Pro residues" evidence="4">
    <location>
        <begin position="89"/>
        <end position="100"/>
    </location>
</feature>
<feature type="compositionally biased region" description="Gly residues" evidence="4">
    <location>
        <begin position="467"/>
        <end position="480"/>
    </location>
</feature>
<dbReference type="GO" id="GO:0005811">
    <property type="term" value="C:lipid droplet"/>
    <property type="evidence" value="ECO:0007669"/>
    <property type="project" value="UniProtKB-SubCell"/>
</dbReference>
<dbReference type="GeneTree" id="ENSGT00950000182920"/>
<dbReference type="Gene3D" id="1.20.120.340">
    <property type="entry name" value="Flagellar protein FliS"/>
    <property type="match status" value="1"/>
</dbReference>
<feature type="compositionally biased region" description="Gly residues" evidence="4">
    <location>
        <begin position="431"/>
        <end position="440"/>
    </location>
</feature>
<feature type="compositionally biased region" description="Low complexity" evidence="4">
    <location>
        <begin position="566"/>
        <end position="577"/>
    </location>
</feature>
<evidence type="ECO:0000256" key="2">
    <source>
        <dbReference type="ARBA" id="ARBA00006311"/>
    </source>
</evidence>
<protein>
    <recommendedName>
        <fullName evidence="7">Perilipin</fullName>
    </recommendedName>
</protein>
<dbReference type="Pfam" id="PF03036">
    <property type="entry name" value="Perilipin"/>
    <property type="match status" value="1"/>
</dbReference>
<organism evidence="5 6">
    <name type="scientific">Anas platyrhynchos platyrhynchos</name>
    <name type="common">Northern mallard</name>
    <dbReference type="NCBI Taxonomy" id="8840"/>
    <lineage>
        <taxon>Eukaryota</taxon>
        <taxon>Metazoa</taxon>
        <taxon>Chordata</taxon>
        <taxon>Craniata</taxon>
        <taxon>Vertebrata</taxon>
        <taxon>Euteleostomi</taxon>
        <taxon>Archelosauria</taxon>
        <taxon>Archosauria</taxon>
        <taxon>Dinosauria</taxon>
        <taxon>Saurischia</taxon>
        <taxon>Theropoda</taxon>
        <taxon>Coelurosauria</taxon>
        <taxon>Aves</taxon>
        <taxon>Neognathae</taxon>
        <taxon>Galloanserae</taxon>
        <taxon>Anseriformes</taxon>
        <taxon>Anatidae</taxon>
        <taxon>Anatinae</taxon>
        <taxon>Anas</taxon>
    </lineage>
</organism>
<keyword evidence="6" id="KW-1185">Reference proteome</keyword>
<feature type="compositionally biased region" description="Pro residues" evidence="4">
    <location>
        <begin position="511"/>
        <end position="530"/>
    </location>
</feature>
<dbReference type="SUPFAM" id="SSF109775">
    <property type="entry name" value="Mannose-6-phosphate receptor binding protein 1 (Tip47), C-terminal domain"/>
    <property type="match status" value="1"/>
</dbReference>
<comment type="subcellular location">
    <subcellularLocation>
        <location evidence="1">Lipid droplet</location>
    </subcellularLocation>
</comment>
<proteinExistence type="inferred from homology"/>
<comment type="similarity">
    <text evidence="2">Belongs to the perilipin family.</text>
</comment>
<feature type="region of interest" description="Disordered" evidence="4">
    <location>
        <begin position="88"/>
        <end position="116"/>
    </location>
</feature>
<reference evidence="5" key="3">
    <citation type="submission" date="2025-09" db="UniProtKB">
        <authorList>
            <consortium name="Ensembl"/>
        </authorList>
    </citation>
    <scope>IDENTIFICATION</scope>
</reference>
<dbReference type="Proteomes" id="UP000016666">
    <property type="component" value="Chromosome 29"/>
</dbReference>
<reference evidence="5" key="2">
    <citation type="submission" date="2025-08" db="UniProtKB">
        <authorList>
            <consortium name="Ensembl"/>
        </authorList>
    </citation>
    <scope>IDENTIFICATION</scope>
</reference>
<dbReference type="GO" id="GO:0019915">
    <property type="term" value="P:lipid storage"/>
    <property type="evidence" value="ECO:0007669"/>
    <property type="project" value="TreeGrafter"/>
</dbReference>
<dbReference type="PANTHER" id="PTHR14024:SF11">
    <property type="entry name" value="PERILIPIN-3"/>
    <property type="match status" value="1"/>
</dbReference>
<dbReference type="AlphaFoldDB" id="A0A493T960"/>
<reference evidence="5 6" key="1">
    <citation type="submission" date="2017-10" db="EMBL/GenBank/DDBJ databases">
        <title>A new Pekin duck reference genome.</title>
        <authorList>
            <person name="Hou Z.-C."/>
            <person name="Zhou Z.-K."/>
            <person name="Zhu F."/>
            <person name="Hou S.-S."/>
        </authorList>
    </citation>
    <scope>NUCLEOTIDE SEQUENCE [LARGE SCALE GENOMIC DNA]</scope>
</reference>
<dbReference type="Ensembl" id="ENSAPLT00000037306.1">
    <property type="protein sequence ID" value="ENSAPLP00000022392.1"/>
    <property type="gene ID" value="ENSAPLG00000022793.1"/>
</dbReference>
<evidence type="ECO:0008006" key="7">
    <source>
        <dbReference type="Google" id="ProtNLM"/>
    </source>
</evidence>
<feature type="compositionally biased region" description="Pro residues" evidence="4">
    <location>
        <begin position="482"/>
        <end position="497"/>
    </location>
</feature>
<accession>A0A493T960</accession>
<dbReference type="GO" id="GO:0005829">
    <property type="term" value="C:cytosol"/>
    <property type="evidence" value="ECO:0007669"/>
    <property type="project" value="TreeGrafter"/>
</dbReference>
<evidence type="ECO:0000256" key="4">
    <source>
        <dbReference type="SAM" id="MobiDB-lite"/>
    </source>
</evidence>
<dbReference type="GO" id="GO:0010890">
    <property type="term" value="P:positive regulation of triglyceride storage"/>
    <property type="evidence" value="ECO:0007669"/>
    <property type="project" value="TreeGrafter"/>
</dbReference>
<sequence>MLCPQLSRVLLGKLRQGEPNPPVPIPPSPPRWPPALSHLSHVPVPIPPPKTLNSDLETMLFVLRCPAVSPGHTVPGTCPMAVPSQPLSVPCPPPSGPAPSPRDHPPGATTVPPLRDAEPEDLQGLLVAPRGPDGTGTLGARGHGVWGHLAWGGWNFGMGMVTWQGDTWHGAHGTGSLTMGTHGKGTWYGDTWHGDTGDGDTWRGEFWDGDAWHGDTWQGDTWHGDTWHGDTWYRVTCYGDTRQGDTWHAGTRQGDVVWGHLAWGILARGHLAWGHVAQGHPLGGHTDRGHLAWGHQAWEGDAWHGDTGHGDIWCGVTCYGVTRVGDTGHGDMGHGVTPYGVTGVGDTGHGVTNYGVARVGDTWHGVTPYGVRGLGAACHGARGHGDSPGHDAAPPGPTWRPPQGPAPPSQLAEPWPSPPPIGPRLHYESGAGRGAGGGSRPGIAIAIGDRDSPSPVSADPRGALEGTEGGGGVTGWGGGEPCLPPGTPRDPQGPPRTRPQGAAPSPRGLRDPPPPPPGAPPGTPPPPPMGRSPGVTPRDTERSGWGVPGGAGCPGGPPKRQHRADPAPTTAKSSPAPWGDPNGGRSAPAPKPLPHPKTSPTSGSEASGCPRKLVGGSSWPPKPISVPCTAPAAMSAKTMAPAETEREAQSVVSRVANLALVSSARGAVSTAYASTKESHPYVRSVCAVAEKGVKTLTAAAVSGAQPLLTKLEPQISTANEYACKGLDKLEEKLPILQQPTEMVVAGTRELVSSTVSGAVGLARGAVQGSVERTRRALSTGISTVAGSRVGQLLATGADTVLEKSEELVEHYLPRTDEEPAAPVADGTAAASLEQQRRWQSCFVRVGSLSAKLRHRALHRSLGELQRARHSAQHALTQLHRVIELIEQGMDGSLHGARQHLHRMWLEWSRQDGVPMEDSQVEARTLAMLRGLLQQLRAACARLAAGARGLPSSVQDTAGHVRHGVEGVHASLARARSFHDLSDMVLAQSRQTVTRAQLSIDEFIEYVGQHAPLPWLVGPFAPALVEYPEDSPVEMAKWNGCVTVGGGGHRAHGTPQSCSGRRASRQPPLQAGEGAHFQL</sequence>
<evidence type="ECO:0000313" key="5">
    <source>
        <dbReference type="Ensembl" id="ENSAPLP00000022392.1"/>
    </source>
</evidence>
<feature type="compositionally biased region" description="Pro residues" evidence="4">
    <location>
        <begin position="394"/>
        <end position="408"/>
    </location>
</feature>
<evidence type="ECO:0000256" key="3">
    <source>
        <dbReference type="ARBA" id="ARBA00022677"/>
    </source>
</evidence>
<evidence type="ECO:0000256" key="1">
    <source>
        <dbReference type="ARBA" id="ARBA00004502"/>
    </source>
</evidence>
<feature type="region of interest" description="Disordered" evidence="4">
    <location>
        <begin position="380"/>
        <end position="622"/>
    </location>
</feature>
<dbReference type="InterPro" id="IPR004279">
    <property type="entry name" value="Perilipin"/>
</dbReference>
<feature type="region of interest" description="Disordered" evidence="4">
    <location>
        <begin position="1047"/>
        <end position="1078"/>
    </location>
</feature>